<feature type="domain" description="Bacterial Ig" evidence="2">
    <location>
        <begin position="40"/>
        <end position="80"/>
    </location>
</feature>
<organism evidence="3 4">
    <name type="scientific">Limnobaculum xujianqingii</name>
    <dbReference type="NCBI Taxonomy" id="2738837"/>
    <lineage>
        <taxon>Bacteria</taxon>
        <taxon>Pseudomonadati</taxon>
        <taxon>Pseudomonadota</taxon>
        <taxon>Gammaproteobacteria</taxon>
        <taxon>Enterobacterales</taxon>
        <taxon>Budviciaceae</taxon>
        <taxon>Limnobaculum</taxon>
    </lineage>
</organism>
<feature type="region of interest" description="Disordered" evidence="1">
    <location>
        <begin position="15"/>
        <end position="55"/>
    </location>
</feature>
<dbReference type="Pfam" id="PF17936">
    <property type="entry name" value="Big_6"/>
    <property type="match status" value="1"/>
</dbReference>
<feature type="non-terminal residue" evidence="3">
    <location>
        <position position="1"/>
    </location>
</feature>
<accession>A0A9D7AKL1</accession>
<dbReference type="EMBL" id="JADRCP010000006">
    <property type="protein sequence ID" value="MBK5177929.1"/>
    <property type="molecule type" value="Genomic_DNA"/>
</dbReference>
<sequence length="82" mass="8619">SDVFEVVVDTVAPEKPTIGGVTDNTGDKTGPINSGDKTDEKQPEFSGEGEPGSEIIIKDNDTGEILGSTIVDEDGKWTVKPD</sequence>
<dbReference type="AlphaFoldDB" id="A0A9D7AKL1"/>
<gene>
    <name evidence="3" type="ORF">I2492_16560</name>
</gene>
<feature type="compositionally biased region" description="Low complexity" evidence="1">
    <location>
        <begin position="44"/>
        <end position="55"/>
    </location>
</feature>
<evidence type="ECO:0000313" key="3">
    <source>
        <dbReference type="EMBL" id="MBK5177929.1"/>
    </source>
</evidence>
<protein>
    <recommendedName>
        <fullName evidence="2">Bacterial Ig domain-containing protein</fullName>
    </recommendedName>
</protein>
<proteinExistence type="predicted"/>
<name>A0A9D7AKL1_9GAMM</name>
<evidence type="ECO:0000256" key="1">
    <source>
        <dbReference type="SAM" id="MobiDB-lite"/>
    </source>
</evidence>
<reference evidence="3" key="1">
    <citation type="submission" date="2020-11" db="EMBL/GenBank/DDBJ databases">
        <title>Insectihabitans protaetiae gen. nov. sp. nov. and Insectihabitans allomyrinae sp. nov., isolated from larvae of Protaetia brevitarsis seulensis and Allomyrina dichotoma, respectively.</title>
        <authorList>
            <person name="Lee S.D."/>
            <person name="Byeon Y.-S."/>
            <person name="Kim S.-M."/>
            <person name="Yang H.L."/>
            <person name="Kim I.S."/>
        </authorList>
    </citation>
    <scope>NUCLEOTIDE SEQUENCE</scope>
    <source>
        <strain evidence="3">CWB-B4</strain>
    </source>
</reference>
<evidence type="ECO:0000313" key="4">
    <source>
        <dbReference type="Proteomes" id="UP000807542"/>
    </source>
</evidence>
<evidence type="ECO:0000259" key="2">
    <source>
        <dbReference type="Pfam" id="PF17936"/>
    </source>
</evidence>
<feature type="non-terminal residue" evidence="3">
    <location>
        <position position="82"/>
    </location>
</feature>
<comment type="caution">
    <text evidence="3">The sequence shown here is derived from an EMBL/GenBank/DDBJ whole genome shotgun (WGS) entry which is preliminary data.</text>
</comment>
<dbReference type="InterPro" id="IPR041498">
    <property type="entry name" value="Big_6"/>
</dbReference>
<dbReference type="Proteomes" id="UP000807542">
    <property type="component" value="Unassembled WGS sequence"/>
</dbReference>
<dbReference type="RefSeq" id="WP_228399555.1">
    <property type="nucleotide sequence ID" value="NZ_JADRCP010000006.1"/>
</dbReference>
<dbReference type="Gene3D" id="3.30.420.430">
    <property type="match status" value="1"/>
</dbReference>